<dbReference type="SUPFAM" id="SSF56059">
    <property type="entry name" value="Glutathione synthetase ATP-binding domain-like"/>
    <property type="match status" value="1"/>
</dbReference>
<dbReference type="InterPro" id="IPR050856">
    <property type="entry name" value="Biotin_carboxylase_complex"/>
</dbReference>
<dbReference type="Pfam" id="PF00364">
    <property type="entry name" value="Biotin_lipoyl"/>
    <property type="match status" value="1"/>
</dbReference>
<dbReference type="PROSITE" id="PS50979">
    <property type="entry name" value="BC"/>
    <property type="match status" value="1"/>
</dbReference>
<dbReference type="GO" id="GO:0046872">
    <property type="term" value="F:metal ion binding"/>
    <property type="evidence" value="ECO:0007669"/>
    <property type="project" value="InterPro"/>
</dbReference>
<feature type="domain" description="Biotin carboxylation" evidence="13">
    <location>
        <begin position="37"/>
        <end position="477"/>
    </location>
</feature>
<dbReference type="InterPro" id="IPR005481">
    <property type="entry name" value="BC-like_N"/>
</dbReference>
<dbReference type="GO" id="GO:0005524">
    <property type="term" value="F:ATP binding"/>
    <property type="evidence" value="ECO:0007669"/>
    <property type="project" value="UniProtKB-UniRule"/>
</dbReference>
<comment type="cofactor">
    <cofactor evidence="2">
        <name>biotin</name>
        <dbReference type="ChEBI" id="CHEBI:57586"/>
    </cofactor>
</comment>
<evidence type="ECO:0000256" key="2">
    <source>
        <dbReference type="ARBA" id="ARBA00001953"/>
    </source>
</evidence>
<dbReference type="InterPro" id="IPR011053">
    <property type="entry name" value="Single_hybrid_motif"/>
</dbReference>
<dbReference type="Pfam" id="PF02785">
    <property type="entry name" value="Biotin_carb_C"/>
    <property type="match status" value="1"/>
</dbReference>
<dbReference type="InterPro" id="IPR048429">
    <property type="entry name" value="MCC_alpha_BT"/>
</dbReference>
<dbReference type="InterPro" id="IPR005479">
    <property type="entry name" value="CPAse_ATP-bd"/>
</dbReference>
<evidence type="ECO:0000256" key="4">
    <source>
        <dbReference type="ARBA" id="ARBA00022598"/>
    </source>
</evidence>
<keyword evidence="15" id="KW-1185">Reference proteome</keyword>
<evidence type="ECO:0000256" key="9">
    <source>
        <dbReference type="ARBA" id="ARBA00023267"/>
    </source>
</evidence>
<keyword evidence="5 10" id="KW-0547">Nucleotide-binding</keyword>
<dbReference type="GO" id="GO:0004485">
    <property type="term" value="F:methylcrotonoyl-CoA carboxylase activity"/>
    <property type="evidence" value="ECO:0007669"/>
    <property type="project" value="TreeGrafter"/>
</dbReference>
<dbReference type="FunFam" id="2.40.50.100:FF:000003">
    <property type="entry name" value="Acetyl-CoA carboxylase biotin carboxyl carrier protein"/>
    <property type="match status" value="1"/>
</dbReference>
<dbReference type="SUPFAM" id="SSF51230">
    <property type="entry name" value="Single hybrid motif"/>
    <property type="match status" value="1"/>
</dbReference>
<sequence>MWRLSVRRVDLLTTFGGRRAFSTTNLKLEDATGSNRLFKKIIIANRGEIACRVMRTAKRLGVKTVAVYSAADASSAHVNMADEAHYIGPAPSKDSYLRGDKILQIAKATGAEAVHPGYGFLSENAAFAQQCADAGVVFIGPPIPAITAMGSKAASKNIMSEAAVPQVPGYHGEDQSFEVLEREADKIGYPVLIKAVLGGGGKGMRIVESKDQLREMLDSARREAISSFGDDRVLVEKYLLKPRHVEFQVFGDHHGNTVHLYERDCSVQRRHQKVIEEAPAPHMTVDLRNKMGEAAVAAARAVNYVGAGTVEFILDPKSNQFYFMEMNTRLQVEHPITELITGVDLVEWQLRVASGQEEIPMRGHAFEARIYAENPMNNFLPGTGKLHHLSPPSGEGVRVDTGVRQGDEVSVYYDPMIAKLAVWDTDRNSSLNRLKLALDRYHVVGLSNNIEFLKRLSTHESFVDGQVHTGFISDYAGELLREEPPATNLALSLASLAIVKMDGKYSAHDDRSPFGIPDGKRFGHAHERVISLQDRNDTVKVRVTYGKNGRYHFKIDGRDGESVGEGQMNGNELEAKVNDRTVKCKIVQHDHQLHLFYDGQTVELGLPFKDYNATAQVKGSLLSPMPGRVVKIAVAVGDKVTKGMPLMTMEAMKMEHTIRAPSDGVVESINYKLNDLVEEKKQLLSIKSDE</sequence>
<dbReference type="InterPro" id="IPR016185">
    <property type="entry name" value="PreATP-grasp_dom_sf"/>
</dbReference>
<dbReference type="FunCoup" id="A0A2P6N080">
    <property type="interactions" value="632"/>
</dbReference>
<name>A0A2P6N080_9EUKA</name>
<dbReference type="CDD" id="cd06850">
    <property type="entry name" value="biotinyl_domain"/>
    <property type="match status" value="1"/>
</dbReference>
<dbReference type="FunFam" id="3.40.50.20:FF:000010">
    <property type="entry name" value="Propionyl-CoA carboxylase subunit alpha"/>
    <property type="match status" value="1"/>
</dbReference>
<dbReference type="PROSITE" id="PS50975">
    <property type="entry name" value="ATP_GRASP"/>
    <property type="match status" value="1"/>
</dbReference>
<dbReference type="InterPro" id="IPR000089">
    <property type="entry name" value="Biotin_lipoyl"/>
</dbReference>
<dbReference type="GO" id="GO:0005759">
    <property type="term" value="C:mitochondrial matrix"/>
    <property type="evidence" value="ECO:0007669"/>
    <property type="project" value="UniProtKB-SubCell"/>
</dbReference>
<proteinExistence type="predicted"/>
<dbReference type="Proteomes" id="UP000241769">
    <property type="component" value="Unassembled WGS sequence"/>
</dbReference>
<dbReference type="Gene3D" id="2.40.50.100">
    <property type="match status" value="1"/>
</dbReference>
<protein>
    <submittedName>
        <fullName evidence="14">Methylcrotonyl-CoA carboxylase</fullName>
    </submittedName>
</protein>
<dbReference type="AlphaFoldDB" id="A0A2P6N080"/>
<evidence type="ECO:0000259" key="12">
    <source>
        <dbReference type="PROSITE" id="PS50975"/>
    </source>
</evidence>
<keyword evidence="6 10" id="KW-0067">ATP-binding</keyword>
<evidence type="ECO:0000256" key="8">
    <source>
        <dbReference type="ARBA" id="ARBA00023128"/>
    </source>
</evidence>
<dbReference type="STRING" id="1890364.A0A2P6N080"/>
<evidence type="ECO:0000313" key="15">
    <source>
        <dbReference type="Proteomes" id="UP000241769"/>
    </source>
</evidence>
<evidence type="ECO:0000256" key="3">
    <source>
        <dbReference type="ARBA" id="ARBA00004305"/>
    </source>
</evidence>
<dbReference type="EMBL" id="MDYQ01000269">
    <property type="protein sequence ID" value="PRP77340.1"/>
    <property type="molecule type" value="Genomic_DNA"/>
</dbReference>
<keyword evidence="7" id="KW-0809">Transit peptide</keyword>
<dbReference type="PROSITE" id="PS00867">
    <property type="entry name" value="CPSASE_2"/>
    <property type="match status" value="1"/>
</dbReference>
<dbReference type="PANTHER" id="PTHR18866">
    <property type="entry name" value="CARBOXYLASE:PYRUVATE/ACETYL-COA/PROPIONYL-COA CARBOXYLASE"/>
    <property type="match status" value="1"/>
</dbReference>
<keyword evidence="4" id="KW-0436">Ligase</keyword>
<evidence type="ECO:0000313" key="14">
    <source>
        <dbReference type="EMBL" id="PRP77340.1"/>
    </source>
</evidence>
<dbReference type="InterPro" id="IPR011761">
    <property type="entry name" value="ATP-grasp"/>
</dbReference>
<dbReference type="Gene3D" id="3.30.700.40">
    <property type="match status" value="1"/>
</dbReference>
<dbReference type="Pfam" id="PF00289">
    <property type="entry name" value="Biotin_carb_N"/>
    <property type="match status" value="1"/>
</dbReference>
<dbReference type="SUPFAM" id="SSF51246">
    <property type="entry name" value="Rudiment single hybrid motif"/>
    <property type="match status" value="1"/>
</dbReference>
<accession>A0A2P6N080</accession>
<evidence type="ECO:0000259" key="11">
    <source>
        <dbReference type="PROSITE" id="PS50968"/>
    </source>
</evidence>
<dbReference type="FunFam" id="3.30.1490.20:FF:000003">
    <property type="entry name" value="acetyl-CoA carboxylase isoform X1"/>
    <property type="match status" value="1"/>
</dbReference>
<dbReference type="InParanoid" id="A0A2P6N080"/>
<gene>
    <name evidence="14" type="ORF">PROFUN_05585</name>
</gene>
<dbReference type="SMART" id="SM00878">
    <property type="entry name" value="Biotin_carb_C"/>
    <property type="match status" value="1"/>
</dbReference>
<dbReference type="FunFam" id="3.30.470.20:FF:000028">
    <property type="entry name" value="Methylcrotonoyl-CoA carboxylase subunit alpha, mitochondrial"/>
    <property type="match status" value="1"/>
</dbReference>
<feature type="domain" description="ATP-grasp" evidence="12">
    <location>
        <begin position="156"/>
        <end position="354"/>
    </location>
</feature>
<comment type="cofactor">
    <cofactor evidence="1">
        <name>Mn(2+)</name>
        <dbReference type="ChEBI" id="CHEBI:29035"/>
    </cofactor>
</comment>
<evidence type="ECO:0000256" key="1">
    <source>
        <dbReference type="ARBA" id="ARBA00001936"/>
    </source>
</evidence>
<dbReference type="PANTHER" id="PTHR18866:SF33">
    <property type="entry name" value="METHYLCROTONOYL-COA CARBOXYLASE SUBUNIT ALPHA, MITOCHONDRIAL-RELATED"/>
    <property type="match status" value="1"/>
</dbReference>
<dbReference type="InterPro" id="IPR011764">
    <property type="entry name" value="Biotin_carboxylation_dom"/>
</dbReference>
<keyword evidence="9" id="KW-0092">Biotin</keyword>
<comment type="caution">
    <text evidence="14">The sequence shown here is derived from an EMBL/GenBank/DDBJ whole genome shotgun (WGS) entry which is preliminary data.</text>
</comment>
<dbReference type="Gene3D" id="3.30.470.20">
    <property type="entry name" value="ATP-grasp fold, B domain"/>
    <property type="match status" value="1"/>
</dbReference>
<keyword evidence="8" id="KW-0496">Mitochondrion</keyword>
<evidence type="ECO:0000259" key="13">
    <source>
        <dbReference type="PROSITE" id="PS50979"/>
    </source>
</evidence>
<dbReference type="PROSITE" id="PS50968">
    <property type="entry name" value="BIOTINYL_LIPOYL"/>
    <property type="match status" value="1"/>
</dbReference>
<evidence type="ECO:0000256" key="7">
    <source>
        <dbReference type="ARBA" id="ARBA00022946"/>
    </source>
</evidence>
<dbReference type="Pfam" id="PF21139">
    <property type="entry name" value="BT_MCC_alpha"/>
    <property type="match status" value="1"/>
</dbReference>
<dbReference type="SUPFAM" id="SSF52440">
    <property type="entry name" value="PreATP-grasp domain"/>
    <property type="match status" value="1"/>
</dbReference>
<organism evidence="14 15">
    <name type="scientific">Planoprotostelium fungivorum</name>
    <dbReference type="NCBI Taxonomy" id="1890364"/>
    <lineage>
        <taxon>Eukaryota</taxon>
        <taxon>Amoebozoa</taxon>
        <taxon>Evosea</taxon>
        <taxon>Variosea</taxon>
        <taxon>Cavosteliida</taxon>
        <taxon>Cavosteliaceae</taxon>
        <taxon>Planoprotostelium</taxon>
    </lineage>
</organism>
<dbReference type="OrthoDB" id="196847at2759"/>
<evidence type="ECO:0000256" key="6">
    <source>
        <dbReference type="ARBA" id="ARBA00022840"/>
    </source>
</evidence>
<evidence type="ECO:0000256" key="10">
    <source>
        <dbReference type="PROSITE-ProRule" id="PRU00409"/>
    </source>
</evidence>
<reference evidence="14 15" key="1">
    <citation type="journal article" date="2018" name="Genome Biol. Evol.">
        <title>Multiple Roots of Fruiting Body Formation in Amoebozoa.</title>
        <authorList>
            <person name="Hillmann F."/>
            <person name="Forbes G."/>
            <person name="Novohradska S."/>
            <person name="Ferling I."/>
            <person name="Riege K."/>
            <person name="Groth M."/>
            <person name="Westermann M."/>
            <person name="Marz M."/>
            <person name="Spaller T."/>
            <person name="Winckler T."/>
            <person name="Schaap P."/>
            <person name="Glockner G."/>
        </authorList>
    </citation>
    <scope>NUCLEOTIDE SEQUENCE [LARGE SCALE GENOMIC DNA]</scope>
    <source>
        <strain evidence="14 15">Jena</strain>
    </source>
</reference>
<comment type="subcellular location">
    <subcellularLocation>
        <location evidence="3">Mitochondrion matrix</location>
    </subcellularLocation>
</comment>
<dbReference type="Pfam" id="PF02786">
    <property type="entry name" value="CPSase_L_D2"/>
    <property type="match status" value="1"/>
</dbReference>
<dbReference type="InterPro" id="IPR005482">
    <property type="entry name" value="Biotin_COase_C"/>
</dbReference>
<feature type="domain" description="Lipoyl-binding" evidence="11">
    <location>
        <begin position="614"/>
        <end position="687"/>
    </location>
</feature>
<evidence type="ECO:0000256" key="5">
    <source>
        <dbReference type="ARBA" id="ARBA00022741"/>
    </source>
</evidence>
<dbReference type="InterPro" id="IPR011054">
    <property type="entry name" value="Rudment_hybrid_motif"/>
</dbReference>